<evidence type="ECO:0000313" key="2">
    <source>
        <dbReference type="EMBL" id="AGZ40116.1"/>
    </source>
</evidence>
<protein>
    <recommendedName>
        <fullName evidence="4">Transmembrane protein</fullName>
    </recommendedName>
</protein>
<evidence type="ECO:0000256" key="1">
    <source>
        <dbReference type="SAM" id="Phobius"/>
    </source>
</evidence>
<keyword evidence="3" id="KW-1185">Reference proteome</keyword>
<evidence type="ECO:0008006" key="4">
    <source>
        <dbReference type="Google" id="ProtNLM"/>
    </source>
</evidence>
<dbReference type="OrthoDB" id="3298772at2"/>
<dbReference type="Proteomes" id="UP000017746">
    <property type="component" value="Chromosome"/>
</dbReference>
<gene>
    <name evidence="2" type="ORF">AFR_09135</name>
</gene>
<dbReference type="RefSeq" id="WP_023359678.1">
    <property type="nucleotide sequence ID" value="NC_022657.1"/>
</dbReference>
<feature type="transmembrane region" description="Helical" evidence="1">
    <location>
        <begin position="41"/>
        <end position="59"/>
    </location>
</feature>
<keyword evidence="1" id="KW-0472">Membrane</keyword>
<dbReference type="STRING" id="1246995.AFR_09135"/>
<dbReference type="HOGENOM" id="CLU_2244148_0_0_11"/>
<feature type="transmembrane region" description="Helical" evidence="1">
    <location>
        <begin position="12"/>
        <end position="35"/>
    </location>
</feature>
<keyword evidence="1" id="KW-1133">Transmembrane helix</keyword>
<dbReference type="AlphaFoldDB" id="U5VWV5"/>
<reference evidence="2 3" key="1">
    <citation type="journal article" date="2014" name="J. Biotechnol.">
        <title>Complete genome sequence of the actinobacterium Actinoplanes friuliensis HAG 010964, producer of the lipopeptide antibiotic friulimycin.</title>
        <authorList>
            <person name="Ruckert C."/>
            <person name="Szczepanowski R."/>
            <person name="Albersmeier A."/>
            <person name="Goesmann A."/>
            <person name="Fischer N."/>
            <person name="Steinkamper A."/>
            <person name="Puhler A."/>
            <person name="Biener R."/>
            <person name="Schwartz D."/>
            <person name="Kalinowski J."/>
        </authorList>
    </citation>
    <scope>NUCLEOTIDE SEQUENCE [LARGE SCALE GENOMIC DNA]</scope>
    <source>
        <strain evidence="2 3">DSM 7358</strain>
    </source>
</reference>
<name>U5VWV5_9ACTN</name>
<accession>U5VWV5</accession>
<dbReference type="PATRIC" id="fig|1246995.3.peg.1858"/>
<proteinExistence type="predicted"/>
<dbReference type="KEGG" id="afs:AFR_09135"/>
<feature type="transmembrane region" description="Helical" evidence="1">
    <location>
        <begin position="80"/>
        <end position="99"/>
    </location>
</feature>
<evidence type="ECO:0000313" key="3">
    <source>
        <dbReference type="Proteomes" id="UP000017746"/>
    </source>
</evidence>
<dbReference type="EMBL" id="CP006272">
    <property type="protein sequence ID" value="AGZ40116.1"/>
    <property type="molecule type" value="Genomic_DNA"/>
</dbReference>
<keyword evidence="1" id="KW-0812">Transmembrane</keyword>
<organism evidence="2 3">
    <name type="scientific">Actinoplanes friuliensis DSM 7358</name>
    <dbReference type="NCBI Taxonomy" id="1246995"/>
    <lineage>
        <taxon>Bacteria</taxon>
        <taxon>Bacillati</taxon>
        <taxon>Actinomycetota</taxon>
        <taxon>Actinomycetes</taxon>
        <taxon>Micromonosporales</taxon>
        <taxon>Micromonosporaceae</taxon>
        <taxon>Actinoplanes</taxon>
    </lineage>
</organism>
<sequence length="104" mass="10937">MRDSAMELRRVVGKFALLLAFVYVLALVAGVVGLVKGTAPVLGFVILLLPAAAFAVSVRDAVRLHQTSDTERMKSLWPRSALYAGIGSGLLIVAIAVIGKMGNS</sequence>